<evidence type="ECO:0000256" key="7">
    <source>
        <dbReference type="ARBA" id="ARBA00022679"/>
    </source>
</evidence>
<comment type="cofactor">
    <cofactor evidence="1">
        <name>Mg(2+)</name>
        <dbReference type="ChEBI" id="CHEBI:18420"/>
    </cofactor>
</comment>
<proteinExistence type="inferred from homology"/>
<reference evidence="18" key="1">
    <citation type="submission" date="2017-01" db="EMBL/GenBank/DDBJ databases">
        <authorList>
            <person name="Wang Y."/>
            <person name="White M."/>
            <person name="Kvist S."/>
            <person name="Moncalvo J.-M."/>
        </authorList>
    </citation>
    <scope>NUCLEOTIDE SEQUENCE [LARGE SCALE GENOMIC DNA]</scope>
    <source>
        <strain evidence="18">COL-18-3</strain>
    </source>
</reference>
<evidence type="ECO:0000256" key="11">
    <source>
        <dbReference type="ARBA" id="ARBA00022840"/>
    </source>
</evidence>
<dbReference type="FunFam" id="3.40.50.460:FF:000008">
    <property type="entry name" value="ATP-dependent 6-phosphofructokinase"/>
    <property type="match status" value="1"/>
</dbReference>
<gene>
    <name evidence="17" type="ORF">AX774_g194</name>
</gene>
<keyword evidence="12" id="KW-0460">Magnesium</keyword>
<dbReference type="FunFam" id="3.40.50.460:FF:000007">
    <property type="entry name" value="ATP-dependent 6-phosphofructokinase"/>
    <property type="match status" value="1"/>
</dbReference>
<name>A0A1R1PZB0_ZANCU</name>
<keyword evidence="10 15" id="KW-0418">Kinase</keyword>
<accession>A0A1R1PZB0</accession>
<dbReference type="Gene3D" id="3.40.50.450">
    <property type="match status" value="2"/>
</dbReference>
<dbReference type="GO" id="GO:0061621">
    <property type="term" value="P:canonical glycolysis"/>
    <property type="evidence" value="ECO:0007669"/>
    <property type="project" value="TreeGrafter"/>
</dbReference>
<dbReference type="PROSITE" id="PS00433">
    <property type="entry name" value="PHOSPHOFRUCTOKINASE"/>
    <property type="match status" value="1"/>
</dbReference>
<evidence type="ECO:0000256" key="6">
    <source>
        <dbReference type="ARBA" id="ARBA00022533"/>
    </source>
</evidence>
<dbReference type="GO" id="GO:0016208">
    <property type="term" value="F:AMP binding"/>
    <property type="evidence" value="ECO:0007669"/>
    <property type="project" value="TreeGrafter"/>
</dbReference>
<dbReference type="GO" id="GO:0003872">
    <property type="term" value="F:6-phosphofructokinase activity"/>
    <property type="evidence" value="ECO:0007669"/>
    <property type="project" value="UniProtKB-EC"/>
</dbReference>
<dbReference type="GO" id="GO:0005524">
    <property type="term" value="F:ATP binding"/>
    <property type="evidence" value="ECO:0007669"/>
    <property type="project" value="UniProtKB-KW"/>
</dbReference>
<dbReference type="UniPathway" id="UPA00109">
    <property type="reaction ID" value="UER00182"/>
</dbReference>
<dbReference type="GO" id="GO:0046872">
    <property type="term" value="F:metal ion binding"/>
    <property type="evidence" value="ECO:0007669"/>
    <property type="project" value="UniProtKB-KW"/>
</dbReference>
<comment type="pathway">
    <text evidence="3 15">Carbohydrate degradation; glycolysis; D-glyceraldehyde 3-phosphate and glycerone phosphate from D-glucose: step 3/4.</text>
</comment>
<dbReference type="GO" id="GO:0070095">
    <property type="term" value="F:fructose-6-phosphate binding"/>
    <property type="evidence" value="ECO:0007669"/>
    <property type="project" value="TreeGrafter"/>
</dbReference>
<dbReference type="GO" id="GO:0042802">
    <property type="term" value="F:identical protein binding"/>
    <property type="evidence" value="ECO:0007669"/>
    <property type="project" value="TreeGrafter"/>
</dbReference>
<comment type="similarity">
    <text evidence="15">Belongs to the phosphofructokinase type A (PFKA) family. ATP-dependent PFK group I subfamily. Eukaryotic two domain clade "E" sub-subfamily.</text>
</comment>
<dbReference type="PANTHER" id="PTHR13697:SF4">
    <property type="entry name" value="ATP-DEPENDENT 6-PHOSPHOFRUCTOKINASE"/>
    <property type="match status" value="1"/>
</dbReference>
<evidence type="ECO:0000256" key="10">
    <source>
        <dbReference type="ARBA" id="ARBA00022777"/>
    </source>
</evidence>
<comment type="subcellular location">
    <subcellularLocation>
        <location evidence="2">Cytoplasm</location>
    </subcellularLocation>
</comment>
<dbReference type="InterPro" id="IPR000023">
    <property type="entry name" value="Phosphofructokinase_dom"/>
</dbReference>
<dbReference type="PANTHER" id="PTHR13697">
    <property type="entry name" value="PHOSPHOFRUCTOKINASE"/>
    <property type="match status" value="1"/>
</dbReference>
<evidence type="ECO:0000256" key="2">
    <source>
        <dbReference type="ARBA" id="ARBA00004496"/>
    </source>
</evidence>
<dbReference type="GO" id="GO:0005945">
    <property type="term" value="C:6-phosphofructokinase complex"/>
    <property type="evidence" value="ECO:0007669"/>
    <property type="project" value="TreeGrafter"/>
</dbReference>
<evidence type="ECO:0000256" key="9">
    <source>
        <dbReference type="ARBA" id="ARBA00022741"/>
    </source>
</evidence>
<dbReference type="Gene3D" id="3.40.50.460">
    <property type="entry name" value="Phosphofructokinase domain"/>
    <property type="match status" value="2"/>
</dbReference>
<dbReference type="PIRSF" id="PIRSF000533">
    <property type="entry name" value="ATP_PFK_euk"/>
    <property type="match status" value="1"/>
</dbReference>
<evidence type="ECO:0000256" key="8">
    <source>
        <dbReference type="ARBA" id="ARBA00022723"/>
    </source>
</evidence>
<protein>
    <recommendedName>
        <fullName evidence="4 15">6-phosphofructokinase</fullName>
        <ecNumber evidence="4 15">2.7.1.11</ecNumber>
    </recommendedName>
    <alternativeName>
        <fullName evidence="15">Phosphohexokinase</fullName>
    </alternativeName>
</protein>
<keyword evidence="9 15" id="KW-0547">Nucleotide-binding</keyword>
<dbReference type="EMBL" id="LSSK01000009">
    <property type="protein sequence ID" value="OMH86302.1"/>
    <property type="molecule type" value="Genomic_DNA"/>
</dbReference>
<comment type="catalytic activity">
    <reaction evidence="14 15">
        <text>beta-D-fructose 6-phosphate + ATP = beta-D-fructose 1,6-bisphosphate + ADP + H(+)</text>
        <dbReference type="Rhea" id="RHEA:16109"/>
        <dbReference type="ChEBI" id="CHEBI:15378"/>
        <dbReference type="ChEBI" id="CHEBI:30616"/>
        <dbReference type="ChEBI" id="CHEBI:32966"/>
        <dbReference type="ChEBI" id="CHEBI:57634"/>
        <dbReference type="ChEBI" id="CHEBI:456216"/>
        <dbReference type="EC" id="2.7.1.11"/>
    </reaction>
</comment>
<dbReference type="InterPro" id="IPR015912">
    <property type="entry name" value="Phosphofructokinase_CS"/>
</dbReference>
<keyword evidence="7 15" id="KW-0808">Transferase</keyword>
<dbReference type="InterPro" id="IPR035966">
    <property type="entry name" value="PKF_sf"/>
</dbReference>
<keyword evidence="6" id="KW-0021">Allosteric enzyme</keyword>
<evidence type="ECO:0000256" key="1">
    <source>
        <dbReference type="ARBA" id="ARBA00001946"/>
    </source>
</evidence>
<evidence type="ECO:0000256" key="3">
    <source>
        <dbReference type="ARBA" id="ARBA00004679"/>
    </source>
</evidence>
<dbReference type="SUPFAM" id="SSF53784">
    <property type="entry name" value="Phosphofructokinase"/>
    <property type="match status" value="2"/>
</dbReference>
<evidence type="ECO:0000256" key="12">
    <source>
        <dbReference type="ARBA" id="ARBA00022842"/>
    </source>
</evidence>
<evidence type="ECO:0000313" key="17">
    <source>
        <dbReference type="EMBL" id="OMH86302.1"/>
    </source>
</evidence>
<dbReference type="OrthoDB" id="537915at2759"/>
<dbReference type="NCBIfam" id="TIGR02478">
    <property type="entry name" value="6PF1K_euk"/>
    <property type="match status" value="1"/>
</dbReference>
<sequence length="992" mass="109052">MNEVAVHKDKVYYFNCQISVKNSKLFDKTVEFYLNLGFSVLRDVRRKESVVPPSPGANLLRETWLGLYSSENNDSFLIKLLLADENTPKSPSENICLYLAENGFKKLTENLGIYGIDYTTHKQANTKMQKLNVKDPAGTNIYVYNEQTQTKDDKSTKNNKPIKSLNVGVDQVEHQDLTQYAGPFISHKLKVAVMTSGGDSQGMNAGVRSVVRVALSRGLEPYLIYEGYKGLLCGGEMIKKVEWDDVSGFLTSGGTFIKTARCQEFREIEGRRKAVLNLVRLGITSLIIIGGDGSLTGADMLRAEWKEHINTLKETGSITEAQAIYNKNLMIVGMVGSIDNDLASTDMTIGASSALARICESVDALQSTATSHSRAFVVEVMGRHCGWLALNAAICTGADYLFIPEDPPTTNEWQKKMCSSLENSRSVGKNTSLILVAEGAIDSNLNPIRCEDVKGVIEKHLGYDTRVTILGHVQRGGKPTFYDRYLATLQGAEAVEAVIQATPESPSLVIGILENKITTQPLQDAIKLTTQVADEIQRKNFSMALKLRATTFINQLKAYKETANYFPQGCKRLSGEKKLNIGIVHVGKPAGGINLATQGIVRMCINRGHTPLVVYNSFAGLIRGEIEVATWMMVDTWAVHGGSMLGMNSIPIGKDVGAISYQLQRHNIQSLIVIGGSEAYTGLNELYKKRDEYPALCIPMILIPASIANTVPGTDYCLGTDTAANVIVNACDDIKQSASAHRKRVFLIEVQGERCGFLATMGALAGGATYVYVPEDTIDLEKIKNDTKRLRDIYAAEKGDSKGRIVISDQNASNVYNLDVLNSLYTGESQEDFDVQTVKLGSLQQGGTPSSMDRVHAAILSVSALGFIEESSWNSTCGSENGVNKLPEYSQQRYRQMVYTTSSSSAAVIGIVGSEIVISSFEYLKNSSNLANQNRKDEWWYFAKNLVEVLSIEATVKEKPQSIKPYISRAVMLTGKELEDKYFTQRRLSKLV</sequence>
<dbReference type="Pfam" id="PF00365">
    <property type="entry name" value="PFK"/>
    <property type="match status" value="2"/>
</dbReference>
<comment type="caution">
    <text evidence="17">The sequence shown here is derived from an EMBL/GenBank/DDBJ whole genome shotgun (WGS) entry which is preliminary data.</text>
</comment>
<keyword evidence="8" id="KW-0479">Metal-binding</keyword>
<dbReference type="GO" id="GO:0005739">
    <property type="term" value="C:mitochondrion"/>
    <property type="evidence" value="ECO:0007669"/>
    <property type="project" value="TreeGrafter"/>
</dbReference>
<dbReference type="PRINTS" id="PR00476">
    <property type="entry name" value="PHFRCTKINASE"/>
</dbReference>
<feature type="domain" description="Phosphofructokinase" evidence="16">
    <location>
        <begin position="190"/>
        <end position="498"/>
    </location>
</feature>
<dbReference type="GO" id="GO:0030388">
    <property type="term" value="P:fructose 1,6-bisphosphate metabolic process"/>
    <property type="evidence" value="ECO:0007669"/>
    <property type="project" value="TreeGrafter"/>
</dbReference>
<organism evidence="17 18">
    <name type="scientific">Zancudomyces culisetae</name>
    <name type="common">Gut fungus</name>
    <name type="synonym">Smittium culisetae</name>
    <dbReference type="NCBI Taxonomy" id="1213189"/>
    <lineage>
        <taxon>Eukaryota</taxon>
        <taxon>Fungi</taxon>
        <taxon>Fungi incertae sedis</taxon>
        <taxon>Zoopagomycota</taxon>
        <taxon>Kickxellomycotina</taxon>
        <taxon>Harpellomycetes</taxon>
        <taxon>Harpellales</taxon>
        <taxon>Legeriomycetaceae</taxon>
        <taxon>Zancudomyces</taxon>
    </lineage>
</organism>
<evidence type="ECO:0000256" key="13">
    <source>
        <dbReference type="ARBA" id="ARBA00023152"/>
    </source>
</evidence>
<dbReference type="Proteomes" id="UP000188320">
    <property type="component" value="Unassembled WGS sequence"/>
</dbReference>
<keyword evidence="18" id="KW-1185">Reference proteome</keyword>
<evidence type="ECO:0000256" key="4">
    <source>
        <dbReference type="ARBA" id="ARBA00012055"/>
    </source>
</evidence>
<evidence type="ECO:0000256" key="15">
    <source>
        <dbReference type="PIRNR" id="PIRNR000533"/>
    </source>
</evidence>
<dbReference type="GO" id="GO:0006002">
    <property type="term" value="P:fructose 6-phosphate metabolic process"/>
    <property type="evidence" value="ECO:0007669"/>
    <property type="project" value="InterPro"/>
</dbReference>
<keyword evidence="13 15" id="KW-0324">Glycolysis</keyword>
<evidence type="ECO:0000256" key="5">
    <source>
        <dbReference type="ARBA" id="ARBA00022490"/>
    </source>
</evidence>
<evidence type="ECO:0000313" key="18">
    <source>
        <dbReference type="Proteomes" id="UP000188320"/>
    </source>
</evidence>
<keyword evidence="11 15" id="KW-0067">ATP-binding</keyword>
<feature type="domain" description="Phosphofructokinase" evidence="16">
    <location>
        <begin position="580"/>
        <end position="866"/>
    </location>
</feature>
<keyword evidence="5" id="KW-0963">Cytoplasm</keyword>
<dbReference type="InterPro" id="IPR009161">
    <property type="entry name" value="6-Pfructokinase_euk"/>
</dbReference>
<dbReference type="EC" id="2.7.1.11" evidence="4 15"/>
<dbReference type="GO" id="GO:0048029">
    <property type="term" value="F:monosaccharide binding"/>
    <property type="evidence" value="ECO:0007669"/>
    <property type="project" value="TreeGrafter"/>
</dbReference>
<evidence type="ECO:0000256" key="14">
    <source>
        <dbReference type="ARBA" id="ARBA00048070"/>
    </source>
</evidence>
<dbReference type="AlphaFoldDB" id="A0A1R1PZB0"/>
<evidence type="ECO:0000259" key="16">
    <source>
        <dbReference type="Pfam" id="PF00365"/>
    </source>
</evidence>
<dbReference type="InterPro" id="IPR022953">
    <property type="entry name" value="ATP_PFK"/>
</dbReference>